<dbReference type="Gene3D" id="3.40.50.1110">
    <property type="entry name" value="SGNH hydrolase"/>
    <property type="match status" value="1"/>
</dbReference>
<evidence type="ECO:0000313" key="4">
    <source>
        <dbReference type="Proteomes" id="UP000818266"/>
    </source>
</evidence>
<gene>
    <name evidence="3" type="ORF">FK219_009420</name>
</gene>
<evidence type="ECO:0000313" key="3">
    <source>
        <dbReference type="EMBL" id="NHF63453.1"/>
    </source>
</evidence>
<feature type="compositionally biased region" description="Pro residues" evidence="1">
    <location>
        <begin position="1"/>
        <end position="20"/>
    </location>
</feature>
<feature type="region of interest" description="Disordered" evidence="1">
    <location>
        <begin position="1"/>
        <end position="29"/>
    </location>
</feature>
<evidence type="ECO:0000256" key="1">
    <source>
        <dbReference type="SAM" id="MobiDB-lite"/>
    </source>
</evidence>
<evidence type="ECO:0000259" key="2">
    <source>
        <dbReference type="Pfam" id="PF13472"/>
    </source>
</evidence>
<accession>A0A9E5MIY2</accession>
<sequence>MPPTSRPQSPSPQPLGPQTPQPQTSRPLRGRRLSRAIALALAPVLVPQTVKVRRTVPKLPEAPRPWEGGGGTDPLQLLVLGDSMAVGVGVDDASDGLAGHLAAGLTVRTGHPVRWRARGRNGATARDVIDDHLAEALSEPADLIVLSIGANDAMQVRSHRAFRRDVKRILHDIFAAHPGAIVLIGALPAFHRFEILPEPLRSTLSLHARALDVAARRALERFPRAHMSPELPPYSEGFFATDDFHPSAQGYREWAEFALDDAWSHGIARVLPS</sequence>
<dbReference type="GO" id="GO:0016787">
    <property type="term" value="F:hydrolase activity"/>
    <property type="evidence" value="ECO:0007669"/>
    <property type="project" value="UniProtKB-KW"/>
</dbReference>
<dbReference type="OrthoDB" id="9804395at2"/>
<feature type="domain" description="SGNH hydrolase-type esterase" evidence="2">
    <location>
        <begin position="79"/>
        <end position="252"/>
    </location>
</feature>
<name>A0A9E5MIY2_9MICO</name>
<dbReference type="Proteomes" id="UP000818266">
    <property type="component" value="Unassembled WGS sequence"/>
</dbReference>
<comment type="caution">
    <text evidence="3">The sequence shown here is derived from an EMBL/GenBank/DDBJ whole genome shotgun (WGS) entry which is preliminary data.</text>
</comment>
<organism evidence="3 4">
    <name type="scientific">Microcella pacifica</name>
    <dbReference type="NCBI Taxonomy" id="2591847"/>
    <lineage>
        <taxon>Bacteria</taxon>
        <taxon>Bacillati</taxon>
        <taxon>Actinomycetota</taxon>
        <taxon>Actinomycetes</taxon>
        <taxon>Micrococcales</taxon>
        <taxon>Microbacteriaceae</taxon>
        <taxon>Microcella</taxon>
    </lineage>
</organism>
<protein>
    <submittedName>
        <fullName evidence="3">SGNH/GDSL hydrolase family protein</fullName>
    </submittedName>
</protein>
<dbReference type="Pfam" id="PF13472">
    <property type="entry name" value="Lipase_GDSL_2"/>
    <property type="match status" value="1"/>
</dbReference>
<dbReference type="InterPro" id="IPR036514">
    <property type="entry name" value="SGNH_hydro_sf"/>
</dbReference>
<dbReference type="AlphaFoldDB" id="A0A9E5MIY2"/>
<reference evidence="3 4" key="1">
    <citation type="submission" date="2019-06" db="EMBL/GenBank/DDBJ databases">
        <authorList>
            <person name="De-Chao Zhang Q."/>
        </authorList>
    </citation>
    <scope>NUCLEOTIDE SEQUENCE [LARGE SCALE GENOMIC DNA]</scope>
    <source>
        <strain evidence="3 4">KN1116</strain>
    </source>
</reference>
<dbReference type="InterPro" id="IPR013830">
    <property type="entry name" value="SGNH_hydro"/>
</dbReference>
<keyword evidence="3" id="KW-0378">Hydrolase</keyword>
<proteinExistence type="predicted"/>
<dbReference type="SUPFAM" id="SSF52266">
    <property type="entry name" value="SGNH hydrolase"/>
    <property type="match status" value="1"/>
</dbReference>
<dbReference type="RefSeq" id="WP_152583852.1">
    <property type="nucleotide sequence ID" value="NZ_VIKT02000015.1"/>
</dbReference>
<reference evidence="3 4" key="2">
    <citation type="submission" date="2020-03" db="EMBL/GenBank/DDBJ databases">
        <title>Chryseoglobus sp. isolated from a deep-sea seamount.</title>
        <authorList>
            <person name="Zhang D.-C."/>
        </authorList>
    </citation>
    <scope>NUCLEOTIDE SEQUENCE [LARGE SCALE GENOMIC DNA]</scope>
    <source>
        <strain evidence="3 4">KN1116</strain>
    </source>
</reference>
<dbReference type="EMBL" id="VIKT02000015">
    <property type="protein sequence ID" value="NHF63453.1"/>
    <property type="molecule type" value="Genomic_DNA"/>
</dbReference>
<keyword evidence="4" id="KW-1185">Reference proteome</keyword>
<dbReference type="CDD" id="cd01836">
    <property type="entry name" value="FeeA_FeeB_like"/>
    <property type="match status" value="1"/>
</dbReference>